<proteinExistence type="predicted"/>
<keyword evidence="3" id="KW-1185">Reference proteome</keyword>
<dbReference type="Proteomes" id="UP000199451">
    <property type="component" value="Unassembled WGS sequence"/>
</dbReference>
<accession>A0A1G9UM43</accession>
<gene>
    <name evidence="2" type="ORF">SAMN04487949_2245</name>
</gene>
<feature type="transmembrane region" description="Helical" evidence="1">
    <location>
        <begin position="112"/>
        <end position="132"/>
    </location>
</feature>
<dbReference type="AlphaFoldDB" id="A0A1G9UM43"/>
<sequence length="133" mass="14854">MVHAFDDGEPTPIESVEDIDLELLQQGTIRLDRSPQLPPPTEWGFGLEPSTLGFPDGANRMYRDGRSDDSLQVREYDDYYLIQLDHANPTVGGVDNLVAHYELDVPPKQRRLLVVAAVAVVLVALLLVWLLFG</sequence>
<dbReference type="EMBL" id="FNHL01000002">
    <property type="protein sequence ID" value="SDM60927.1"/>
    <property type="molecule type" value="Genomic_DNA"/>
</dbReference>
<dbReference type="STRING" id="660521.SAMN04487949_2245"/>
<evidence type="ECO:0000313" key="3">
    <source>
        <dbReference type="Proteomes" id="UP000199451"/>
    </source>
</evidence>
<name>A0A1G9UM43_9EURY</name>
<organism evidence="2 3">
    <name type="scientific">Halogranum gelatinilyticum</name>
    <dbReference type="NCBI Taxonomy" id="660521"/>
    <lineage>
        <taxon>Archaea</taxon>
        <taxon>Methanobacteriati</taxon>
        <taxon>Methanobacteriota</taxon>
        <taxon>Stenosarchaea group</taxon>
        <taxon>Halobacteria</taxon>
        <taxon>Halobacteriales</taxon>
        <taxon>Haloferacaceae</taxon>
    </lineage>
</organism>
<reference evidence="3" key="1">
    <citation type="submission" date="2016-10" db="EMBL/GenBank/DDBJ databases">
        <authorList>
            <person name="Varghese N."/>
            <person name="Submissions S."/>
        </authorList>
    </citation>
    <scope>NUCLEOTIDE SEQUENCE [LARGE SCALE GENOMIC DNA]</scope>
    <source>
        <strain evidence="3">CGMCC 1.10119</strain>
    </source>
</reference>
<keyword evidence="1" id="KW-0812">Transmembrane</keyword>
<keyword evidence="1" id="KW-1133">Transmembrane helix</keyword>
<dbReference type="RefSeq" id="WP_089697526.1">
    <property type="nucleotide sequence ID" value="NZ_FNHL01000002.1"/>
</dbReference>
<dbReference type="OrthoDB" id="350798at2157"/>
<protein>
    <submittedName>
        <fullName evidence="2">Uncharacterized protein</fullName>
    </submittedName>
</protein>
<evidence type="ECO:0000256" key="1">
    <source>
        <dbReference type="SAM" id="Phobius"/>
    </source>
</evidence>
<evidence type="ECO:0000313" key="2">
    <source>
        <dbReference type="EMBL" id="SDM60927.1"/>
    </source>
</evidence>
<keyword evidence="1" id="KW-0472">Membrane</keyword>